<protein>
    <submittedName>
        <fullName evidence="2">Uncharacterized protein</fullName>
    </submittedName>
</protein>
<evidence type="ECO:0000313" key="2">
    <source>
        <dbReference type="EMBL" id="GEP05832.1"/>
    </source>
</evidence>
<reference evidence="5" key="2">
    <citation type="journal article" date="2019" name="Int. J. Syst. Evol. Microbiol.">
        <title>The Global Catalogue of Microorganisms (GCM) 10K type strain sequencing project: providing services to taxonomists for standard genome sequencing and annotation.</title>
        <authorList>
            <consortium name="The Broad Institute Genomics Platform"/>
            <consortium name="The Broad Institute Genome Sequencing Center for Infectious Disease"/>
            <person name="Wu L."/>
            <person name="Ma J."/>
        </authorList>
    </citation>
    <scope>NUCLEOTIDE SEQUENCE [LARGE SCALE GENOMIC DNA]</scope>
    <source>
        <strain evidence="5">NBRC 107715</strain>
    </source>
</reference>
<sequence>MGVSLAVGRTAISEAVAIAVRQQDSWDEERVRAMDAGMRFSVFTGLAAHRPLGNINRARKAPYRHSPTFRQRFDGCPIHEPGSER</sequence>
<accession>A0A512J7F4</accession>
<evidence type="ECO:0000313" key="4">
    <source>
        <dbReference type="Proteomes" id="UP000321960"/>
    </source>
</evidence>
<dbReference type="EMBL" id="BJZU01000081">
    <property type="protein sequence ID" value="GEP05832.1"/>
    <property type="molecule type" value="Genomic_DNA"/>
</dbReference>
<dbReference type="Proteomes" id="UP000321960">
    <property type="component" value="Unassembled WGS sequence"/>
</dbReference>
<keyword evidence="5" id="KW-1185">Reference proteome</keyword>
<dbReference type="Proteomes" id="UP001156856">
    <property type="component" value="Unassembled WGS sequence"/>
</dbReference>
<evidence type="ECO:0000256" key="1">
    <source>
        <dbReference type="SAM" id="MobiDB-lite"/>
    </source>
</evidence>
<dbReference type="EMBL" id="BSPK01000105">
    <property type="protein sequence ID" value="GLS66461.1"/>
    <property type="molecule type" value="Genomic_DNA"/>
</dbReference>
<comment type="caution">
    <text evidence="2">The sequence shown here is derived from an EMBL/GenBank/DDBJ whole genome shotgun (WGS) entry which is preliminary data.</text>
</comment>
<organism evidence="2 4">
    <name type="scientific">Methylobacterium oxalidis</name>
    <dbReference type="NCBI Taxonomy" id="944322"/>
    <lineage>
        <taxon>Bacteria</taxon>
        <taxon>Pseudomonadati</taxon>
        <taxon>Pseudomonadota</taxon>
        <taxon>Alphaproteobacteria</taxon>
        <taxon>Hyphomicrobiales</taxon>
        <taxon>Methylobacteriaceae</taxon>
        <taxon>Methylobacterium</taxon>
    </lineage>
</organism>
<evidence type="ECO:0000313" key="5">
    <source>
        <dbReference type="Proteomes" id="UP001156856"/>
    </source>
</evidence>
<reference evidence="3" key="1">
    <citation type="journal article" date="2014" name="Int. J. Syst. Evol. Microbiol.">
        <title>Complete genome of a new Firmicutes species belonging to the dominant human colonic microbiota ('Ruminococcus bicirculans') reveals two chromosomes and a selective capacity to utilize plant glucans.</title>
        <authorList>
            <consortium name="NISC Comparative Sequencing Program"/>
            <person name="Wegmann U."/>
            <person name="Louis P."/>
            <person name="Goesmann A."/>
            <person name="Henrissat B."/>
            <person name="Duncan S.H."/>
            <person name="Flint H.J."/>
        </authorList>
    </citation>
    <scope>NUCLEOTIDE SEQUENCE</scope>
    <source>
        <strain evidence="3">NBRC 107715</strain>
    </source>
</reference>
<evidence type="ECO:0000313" key="3">
    <source>
        <dbReference type="EMBL" id="GLS66461.1"/>
    </source>
</evidence>
<gene>
    <name evidence="3" type="ORF">GCM10007888_48440</name>
    <name evidence="2" type="ORF">MOX02_38700</name>
</gene>
<reference evidence="2 4" key="3">
    <citation type="submission" date="2019-07" db="EMBL/GenBank/DDBJ databases">
        <title>Whole genome shotgun sequence of Methylobacterium oxalidis NBRC 107715.</title>
        <authorList>
            <person name="Hosoyama A."/>
            <person name="Uohara A."/>
            <person name="Ohji S."/>
            <person name="Ichikawa N."/>
        </authorList>
    </citation>
    <scope>NUCLEOTIDE SEQUENCE [LARGE SCALE GENOMIC DNA]</scope>
    <source>
        <strain evidence="2 4">NBRC 107715</strain>
    </source>
</reference>
<feature type="region of interest" description="Disordered" evidence="1">
    <location>
        <begin position="58"/>
        <end position="85"/>
    </location>
</feature>
<dbReference type="AlphaFoldDB" id="A0A512J7F4"/>
<name>A0A512J7F4_9HYPH</name>
<proteinExistence type="predicted"/>
<reference evidence="3" key="4">
    <citation type="submission" date="2023-01" db="EMBL/GenBank/DDBJ databases">
        <title>Draft genome sequence of Methylobacterium oxalidis strain NBRC 107715.</title>
        <authorList>
            <person name="Sun Q."/>
            <person name="Mori K."/>
        </authorList>
    </citation>
    <scope>NUCLEOTIDE SEQUENCE</scope>
    <source>
        <strain evidence="3">NBRC 107715</strain>
    </source>
</reference>